<sequence>MTKNVLYLQSFIIILNLENNLIVIKVKIDNEKQPTYINITTKNNGVNITYAYHVLQSDKNEFGNINCYIPAFDIYFFAKSEEEGVLIGKALTKTFFSYWFSNQGMEKFALEINRLGFTSKNHQTAMFQLVKEKKIKNSIRFNSIRENIPAGFETARKKIQTGELNAA</sequence>
<dbReference type="STRING" id="1826909.A5893_16500"/>
<dbReference type="Proteomes" id="UP000078459">
    <property type="component" value="Unassembled WGS sequence"/>
</dbReference>
<reference evidence="1 2" key="2">
    <citation type="submission" date="2016-06" db="EMBL/GenBank/DDBJ databases">
        <title>Pedobacter psychrophilus sp. nov., isolated from Antarctic fragmentary rock.</title>
        <authorList>
            <person name="Svec P."/>
        </authorList>
    </citation>
    <scope>NUCLEOTIDE SEQUENCE [LARGE SCALE GENOMIC DNA]</scope>
    <source>
        <strain evidence="1 2">CCM 8644</strain>
    </source>
</reference>
<organism evidence="1 2">
    <name type="scientific">Pedobacter psychrophilus</name>
    <dbReference type="NCBI Taxonomy" id="1826909"/>
    <lineage>
        <taxon>Bacteria</taxon>
        <taxon>Pseudomonadati</taxon>
        <taxon>Bacteroidota</taxon>
        <taxon>Sphingobacteriia</taxon>
        <taxon>Sphingobacteriales</taxon>
        <taxon>Sphingobacteriaceae</taxon>
        <taxon>Pedobacter</taxon>
    </lineage>
</organism>
<evidence type="ECO:0000313" key="1">
    <source>
        <dbReference type="EMBL" id="OAQ37968.1"/>
    </source>
</evidence>
<proteinExistence type="predicted"/>
<evidence type="ECO:0000313" key="2">
    <source>
        <dbReference type="Proteomes" id="UP000078459"/>
    </source>
</evidence>
<name>A0A179DAE6_9SPHI</name>
<keyword evidence="2" id="KW-1185">Reference proteome</keyword>
<gene>
    <name evidence="1" type="ORF">A5893_16500</name>
</gene>
<dbReference type="EMBL" id="LWHJ01000032">
    <property type="protein sequence ID" value="OAQ37968.1"/>
    <property type="molecule type" value="Genomic_DNA"/>
</dbReference>
<comment type="caution">
    <text evidence="1">The sequence shown here is derived from an EMBL/GenBank/DDBJ whole genome shotgun (WGS) entry which is preliminary data.</text>
</comment>
<protein>
    <submittedName>
        <fullName evidence="1">Uncharacterized protein</fullName>
    </submittedName>
</protein>
<reference evidence="1 2" key="1">
    <citation type="submission" date="2016-04" db="EMBL/GenBank/DDBJ databases">
        <authorList>
            <person name="Evans L.H."/>
            <person name="Alamgir A."/>
            <person name="Owens N."/>
            <person name="Weber N.D."/>
            <person name="Virtaneva K."/>
            <person name="Barbian K."/>
            <person name="Babar A."/>
            <person name="Rosenke K."/>
        </authorList>
    </citation>
    <scope>NUCLEOTIDE SEQUENCE [LARGE SCALE GENOMIC DNA]</scope>
    <source>
        <strain evidence="1 2">CCM 8644</strain>
    </source>
</reference>
<accession>A0A179DAE6</accession>
<dbReference type="AlphaFoldDB" id="A0A179DAE6"/>